<sequence length="529" mass="61418">MLCSYIQCKNPRRYFCTEYKKQVCEECYNILYFDNDKQIIQTSKELELAADQIFNFVTDLKIRAEASRLTQKIDGLELAFKVIFEEVEAYGMKVRNAIRRDHFTEYEDLIKEASDIKTKILSGAFGCGSDGSNPIFRLFFDLQVLSFSSRSGECKDPVWINRIKRITKKSLHSKPSLAANNASIQNENREESKQDKEDIQNLPREASQSAENDTRAQEIISALEEKLRQKEQELQVEKDKSEGFEQDMNILKTNMDKLTQENTDLQEEVKRIIEELDKKPEKPNLVNKEKCEDLYHKHMKCKKTFDETCQLQLRMHDPKALMFIKELVMGKIVLPQIYESHTARIGGNVVELINKYLLYCIPEGFKKIYLNWEWLNIPINFSSMQEGLTEALPKVTKEVLFNTFVIQSSDLELIMQKCHQVEKITFSFSKLIPCSDMNFETSKGSKLKFLSIWCSDYHEQGLSSDFKDHPERLEWIIEALSKSSHGKSLEVLHIDECPIDVKTVEDMMKKYGMDDVEVCKGSESLPPCL</sequence>
<protein>
    <submittedName>
        <fullName evidence="2">Uncharacterized protein</fullName>
    </submittedName>
</protein>
<name>A0AAD1UAJ2_EUPCR</name>
<dbReference type="EMBL" id="CAMPGE010006656">
    <property type="protein sequence ID" value="CAI2365530.1"/>
    <property type="molecule type" value="Genomic_DNA"/>
</dbReference>
<organism evidence="2 3">
    <name type="scientific">Euplotes crassus</name>
    <dbReference type="NCBI Taxonomy" id="5936"/>
    <lineage>
        <taxon>Eukaryota</taxon>
        <taxon>Sar</taxon>
        <taxon>Alveolata</taxon>
        <taxon>Ciliophora</taxon>
        <taxon>Intramacronucleata</taxon>
        <taxon>Spirotrichea</taxon>
        <taxon>Hypotrichia</taxon>
        <taxon>Euplotida</taxon>
        <taxon>Euplotidae</taxon>
        <taxon>Moneuplotes</taxon>
    </lineage>
</organism>
<proteinExistence type="predicted"/>
<dbReference type="Proteomes" id="UP001295684">
    <property type="component" value="Unassembled WGS sequence"/>
</dbReference>
<gene>
    <name evidence="2" type="ORF">ECRASSUSDP1_LOCUS6852</name>
</gene>
<keyword evidence="3" id="KW-1185">Reference proteome</keyword>
<reference evidence="2" key="1">
    <citation type="submission" date="2023-07" db="EMBL/GenBank/DDBJ databases">
        <authorList>
            <consortium name="AG Swart"/>
            <person name="Singh M."/>
            <person name="Singh A."/>
            <person name="Seah K."/>
            <person name="Emmerich C."/>
        </authorList>
    </citation>
    <scope>NUCLEOTIDE SEQUENCE</scope>
    <source>
        <strain evidence="2">DP1</strain>
    </source>
</reference>
<evidence type="ECO:0000313" key="3">
    <source>
        <dbReference type="Proteomes" id="UP001295684"/>
    </source>
</evidence>
<feature type="region of interest" description="Disordered" evidence="1">
    <location>
        <begin position="171"/>
        <end position="215"/>
    </location>
</feature>
<dbReference type="AlphaFoldDB" id="A0AAD1UAJ2"/>
<comment type="caution">
    <text evidence="2">The sequence shown here is derived from an EMBL/GenBank/DDBJ whole genome shotgun (WGS) entry which is preliminary data.</text>
</comment>
<accession>A0AAD1UAJ2</accession>
<feature type="compositionally biased region" description="Basic and acidic residues" evidence="1">
    <location>
        <begin position="187"/>
        <end position="199"/>
    </location>
</feature>
<evidence type="ECO:0000256" key="1">
    <source>
        <dbReference type="SAM" id="MobiDB-lite"/>
    </source>
</evidence>
<evidence type="ECO:0000313" key="2">
    <source>
        <dbReference type="EMBL" id="CAI2365530.1"/>
    </source>
</evidence>